<dbReference type="InterPro" id="IPR003736">
    <property type="entry name" value="PAAI_dom"/>
</dbReference>
<dbReference type="InterPro" id="IPR029069">
    <property type="entry name" value="HotDog_dom_sf"/>
</dbReference>
<sequence>MTHPPRNPAYADTVRASFARQGMMQSLGAGIVSLAPGTVEIAAPIRPEFGQQQGLAHAGFTFALGDSAAGYAALSLMEAGHEVVTSEMTIHLLAPARGDRLIARGAVVRAGRRLMVVRADVHAENGNERRHVATLLGTMVPVTA</sequence>
<proteinExistence type="predicted"/>
<dbReference type="Pfam" id="PF03061">
    <property type="entry name" value="4HBT"/>
    <property type="match status" value="1"/>
</dbReference>
<gene>
    <name evidence="3" type="ORF">EV662_10469</name>
</gene>
<dbReference type="RefSeq" id="WP_132461664.1">
    <property type="nucleotide sequence ID" value="NZ_SLXP01000004.1"/>
</dbReference>
<organism evidence="3 4">
    <name type="scientific">Rhodovulum marinum</name>
    <dbReference type="NCBI Taxonomy" id="320662"/>
    <lineage>
        <taxon>Bacteria</taxon>
        <taxon>Pseudomonadati</taxon>
        <taxon>Pseudomonadota</taxon>
        <taxon>Alphaproteobacteria</taxon>
        <taxon>Rhodobacterales</taxon>
        <taxon>Paracoccaceae</taxon>
        <taxon>Rhodovulum</taxon>
    </lineage>
</organism>
<dbReference type="NCBIfam" id="TIGR00369">
    <property type="entry name" value="unchar_dom_1"/>
    <property type="match status" value="1"/>
</dbReference>
<evidence type="ECO:0000313" key="3">
    <source>
        <dbReference type="EMBL" id="TCP41726.1"/>
    </source>
</evidence>
<keyword evidence="1" id="KW-0378">Hydrolase</keyword>
<dbReference type="Gene3D" id="3.10.129.10">
    <property type="entry name" value="Hotdog Thioesterase"/>
    <property type="match status" value="1"/>
</dbReference>
<name>A0A4V2SR90_9RHOB</name>
<feature type="domain" description="Thioesterase" evidence="2">
    <location>
        <begin position="54"/>
        <end position="128"/>
    </location>
</feature>
<dbReference type="EMBL" id="SLXP01000004">
    <property type="protein sequence ID" value="TCP41726.1"/>
    <property type="molecule type" value="Genomic_DNA"/>
</dbReference>
<dbReference type="PANTHER" id="PTHR42856">
    <property type="entry name" value="ACYL-COENZYME A THIOESTERASE PAAI"/>
    <property type="match status" value="1"/>
</dbReference>
<dbReference type="InterPro" id="IPR006683">
    <property type="entry name" value="Thioestr_dom"/>
</dbReference>
<accession>A0A4V2SR90</accession>
<comment type="caution">
    <text evidence="3">The sequence shown here is derived from an EMBL/GenBank/DDBJ whole genome shotgun (WGS) entry which is preliminary data.</text>
</comment>
<dbReference type="CDD" id="cd03443">
    <property type="entry name" value="PaaI_thioesterase"/>
    <property type="match status" value="1"/>
</dbReference>
<dbReference type="SUPFAM" id="SSF54637">
    <property type="entry name" value="Thioesterase/thiol ester dehydrase-isomerase"/>
    <property type="match status" value="1"/>
</dbReference>
<evidence type="ECO:0000256" key="1">
    <source>
        <dbReference type="ARBA" id="ARBA00022801"/>
    </source>
</evidence>
<protein>
    <submittedName>
        <fullName evidence="3">Uncharacterized protein (TIGR00369 family)</fullName>
    </submittedName>
</protein>
<keyword evidence="4" id="KW-1185">Reference proteome</keyword>
<dbReference type="Proteomes" id="UP000294835">
    <property type="component" value="Unassembled WGS sequence"/>
</dbReference>
<dbReference type="OrthoDB" id="9806185at2"/>
<evidence type="ECO:0000313" key="4">
    <source>
        <dbReference type="Proteomes" id="UP000294835"/>
    </source>
</evidence>
<dbReference type="InterPro" id="IPR052723">
    <property type="entry name" value="Acyl-CoA_thioesterase_PaaI"/>
</dbReference>
<dbReference type="GO" id="GO:0016289">
    <property type="term" value="F:acyl-CoA hydrolase activity"/>
    <property type="evidence" value="ECO:0007669"/>
    <property type="project" value="TreeGrafter"/>
</dbReference>
<evidence type="ECO:0000259" key="2">
    <source>
        <dbReference type="Pfam" id="PF03061"/>
    </source>
</evidence>
<dbReference type="PANTHER" id="PTHR42856:SF1">
    <property type="entry name" value="ACYL-COENZYME A THIOESTERASE PAAI"/>
    <property type="match status" value="1"/>
</dbReference>
<dbReference type="AlphaFoldDB" id="A0A4V2SR90"/>
<reference evidence="3 4" key="1">
    <citation type="submission" date="2019-03" db="EMBL/GenBank/DDBJ databases">
        <title>Genomic Encyclopedia of Type Strains, Phase IV (KMG-IV): sequencing the most valuable type-strain genomes for metagenomic binning, comparative biology and taxonomic classification.</title>
        <authorList>
            <person name="Goeker M."/>
        </authorList>
    </citation>
    <scope>NUCLEOTIDE SEQUENCE [LARGE SCALE GENOMIC DNA]</scope>
    <source>
        <strain evidence="3 4">DSM 18063</strain>
    </source>
</reference>